<feature type="region of interest" description="Disordered" evidence="1">
    <location>
        <begin position="85"/>
        <end position="108"/>
    </location>
</feature>
<dbReference type="Proteomes" id="UP000324800">
    <property type="component" value="Unassembled WGS sequence"/>
</dbReference>
<evidence type="ECO:0000313" key="2">
    <source>
        <dbReference type="EMBL" id="KAA6362325.1"/>
    </source>
</evidence>
<comment type="caution">
    <text evidence="2">The sequence shown here is derived from an EMBL/GenBank/DDBJ whole genome shotgun (WGS) entry which is preliminary data.</text>
</comment>
<organism evidence="2 3">
    <name type="scientific">Streblomastix strix</name>
    <dbReference type="NCBI Taxonomy" id="222440"/>
    <lineage>
        <taxon>Eukaryota</taxon>
        <taxon>Metamonada</taxon>
        <taxon>Preaxostyla</taxon>
        <taxon>Oxymonadida</taxon>
        <taxon>Streblomastigidae</taxon>
        <taxon>Streblomastix</taxon>
    </lineage>
</organism>
<sequence>MKIGKRSGIHTKGVFPSIQKRGQRKEIVRETRNLSVFGLKRRANSIRREIGGRIKRKHNRINTSKTGQMVQSNIYNSEASLEMEENSGYECTEQGNTNDSFQDEWNRSSERLDKERGLGNKFRSKIRFSPLNRISTIQTIPSIRSNGKSLLIKNNAVWNTALPKFLRTSTSIGPNEDTERVRLKNSELCRRSAPPTLEQRKIAKINLDNNENFRSIQMDNNLGEMRNKTKTTDQLHSVDLGL</sequence>
<name>A0A5J4TY41_9EUKA</name>
<protein>
    <submittedName>
        <fullName evidence="2">Uncharacterized protein</fullName>
    </submittedName>
</protein>
<evidence type="ECO:0000256" key="1">
    <source>
        <dbReference type="SAM" id="MobiDB-lite"/>
    </source>
</evidence>
<proteinExistence type="predicted"/>
<gene>
    <name evidence="2" type="ORF">EZS28_042148</name>
</gene>
<evidence type="ECO:0000313" key="3">
    <source>
        <dbReference type="Proteomes" id="UP000324800"/>
    </source>
</evidence>
<reference evidence="2 3" key="1">
    <citation type="submission" date="2019-03" db="EMBL/GenBank/DDBJ databases">
        <title>Single cell metagenomics reveals metabolic interactions within the superorganism composed of flagellate Streblomastix strix and complex community of Bacteroidetes bacteria on its surface.</title>
        <authorList>
            <person name="Treitli S.C."/>
            <person name="Kolisko M."/>
            <person name="Husnik F."/>
            <person name="Keeling P."/>
            <person name="Hampl V."/>
        </authorList>
    </citation>
    <scope>NUCLEOTIDE SEQUENCE [LARGE SCALE GENOMIC DNA]</scope>
    <source>
        <strain evidence="2">ST1C</strain>
    </source>
</reference>
<dbReference type="EMBL" id="SNRW01024354">
    <property type="protein sequence ID" value="KAA6362325.1"/>
    <property type="molecule type" value="Genomic_DNA"/>
</dbReference>
<accession>A0A5J4TY41</accession>
<dbReference type="AlphaFoldDB" id="A0A5J4TY41"/>